<evidence type="ECO:0000313" key="1">
    <source>
        <dbReference type="EMBL" id="CAG8842019.1"/>
    </source>
</evidence>
<feature type="non-terminal residue" evidence="1">
    <location>
        <position position="1"/>
    </location>
</feature>
<dbReference type="Proteomes" id="UP000789920">
    <property type="component" value="Unassembled WGS sequence"/>
</dbReference>
<name>A0ACA9SJW5_9GLOM</name>
<sequence>CDHTTRAKWLIFHHGKSHALFNAVKKGPYDQLKTLFSLNILPSRYFVQRLILVFGQVDCDLVNMKIQNEILDYDISLIRKTKSSWAADIDLNVFYCILTKVQELY</sequence>
<reference evidence="1" key="1">
    <citation type="submission" date="2021-06" db="EMBL/GenBank/DDBJ databases">
        <authorList>
            <person name="Kallberg Y."/>
            <person name="Tangrot J."/>
            <person name="Rosling A."/>
        </authorList>
    </citation>
    <scope>NUCLEOTIDE SEQUENCE</scope>
    <source>
        <strain evidence="1">MA461A</strain>
    </source>
</reference>
<keyword evidence="2" id="KW-1185">Reference proteome</keyword>
<organism evidence="1 2">
    <name type="scientific">Racocetra persica</name>
    <dbReference type="NCBI Taxonomy" id="160502"/>
    <lineage>
        <taxon>Eukaryota</taxon>
        <taxon>Fungi</taxon>
        <taxon>Fungi incertae sedis</taxon>
        <taxon>Mucoromycota</taxon>
        <taxon>Glomeromycotina</taxon>
        <taxon>Glomeromycetes</taxon>
        <taxon>Diversisporales</taxon>
        <taxon>Gigasporaceae</taxon>
        <taxon>Racocetra</taxon>
    </lineage>
</organism>
<evidence type="ECO:0000313" key="2">
    <source>
        <dbReference type="Proteomes" id="UP000789920"/>
    </source>
</evidence>
<comment type="caution">
    <text evidence="1">The sequence shown here is derived from an EMBL/GenBank/DDBJ whole genome shotgun (WGS) entry which is preliminary data.</text>
</comment>
<gene>
    <name evidence="1" type="ORF">RPERSI_LOCUS32124</name>
</gene>
<feature type="non-terminal residue" evidence="1">
    <location>
        <position position="105"/>
    </location>
</feature>
<dbReference type="EMBL" id="CAJVQC010132621">
    <property type="protein sequence ID" value="CAG8842019.1"/>
    <property type="molecule type" value="Genomic_DNA"/>
</dbReference>
<accession>A0ACA9SJW5</accession>
<protein>
    <submittedName>
        <fullName evidence="1">164_t:CDS:1</fullName>
    </submittedName>
</protein>
<proteinExistence type="predicted"/>